<organism evidence="1 2">
    <name type="scientific">Caerostris extrusa</name>
    <name type="common">Bark spider</name>
    <name type="synonym">Caerostris bankana</name>
    <dbReference type="NCBI Taxonomy" id="172846"/>
    <lineage>
        <taxon>Eukaryota</taxon>
        <taxon>Metazoa</taxon>
        <taxon>Ecdysozoa</taxon>
        <taxon>Arthropoda</taxon>
        <taxon>Chelicerata</taxon>
        <taxon>Arachnida</taxon>
        <taxon>Araneae</taxon>
        <taxon>Araneomorphae</taxon>
        <taxon>Entelegynae</taxon>
        <taxon>Araneoidea</taxon>
        <taxon>Araneidae</taxon>
        <taxon>Caerostris</taxon>
    </lineage>
</organism>
<dbReference type="AlphaFoldDB" id="A0AAV4PDS7"/>
<proteinExistence type="predicted"/>
<accession>A0AAV4PDS7</accession>
<evidence type="ECO:0000313" key="2">
    <source>
        <dbReference type="Proteomes" id="UP001054945"/>
    </source>
</evidence>
<keyword evidence="2" id="KW-1185">Reference proteome</keyword>
<reference evidence="1 2" key="1">
    <citation type="submission" date="2021-06" db="EMBL/GenBank/DDBJ databases">
        <title>Caerostris extrusa draft genome.</title>
        <authorList>
            <person name="Kono N."/>
            <person name="Arakawa K."/>
        </authorList>
    </citation>
    <scope>NUCLEOTIDE SEQUENCE [LARGE SCALE GENOMIC DNA]</scope>
</reference>
<dbReference type="Proteomes" id="UP001054945">
    <property type="component" value="Unassembled WGS sequence"/>
</dbReference>
<evidence type="ECO:0000313" key="1">
    <source>
        <dbReference type="EMBL" id="GIX94173.1"/>
    </source>
</evidence>
<protein>
    <submittedName>
        <fullName evidence="1">Uncharacterized protein</fullName>
    </submittedName>
</protein>
<dbReference type="EMBL" id="BPLR01004343">
    <property type="protein sequence ID" value="GIX94173.1"/>
    <property type="molecule type" value="Genomic_DNA"/>
</dbReference>
<name>A0AAV4PDS7_CAEEX</name>
<comment type="caution">
    <text evidence="1">The sequence shown here is derived from an EMBL/GenBank/DDBJ whole genome shotgun (WGS) entry which is preliminary data.</text>
</comment>
<gene>
    <name evidence="1" type="ORF">CEXT_12471</name>
</gene>
<sequence>MQTRKHPCIFALGQSNRQRTVIHSTIKSNLDQTEESCSNNISDDRKGTLCVELEKKDGMTLGLIISVLYAYSKMVLRHDSLKLTENESSVFSVAFFTWKTRHLAT</sequence>